<feature type="compositionally biased region" description="Basic and acidic residues" evidence="1">
    <location>
        <begin position="379"/>
        <end position="389"/>
    </location>
</feature>
<feature type="region of interest" description="Disordered" evidence="1">
    <location>
        <begin position="1108"/>
        <end position="1159"/>
    </location>
</feature>
<feature type="non-terminal residue" evidence="3">
    <location>
        <position position="1529"/>
    </location>
</feature>
<feature type="compositionally biased region" description="Acidic residues" evidence="1">
    <location>
        <begin position="1118"/>
        <end position="1136"/>
    </location>
</feature>
<evidence type="ECO:0000256" key="1">
    <source>
        <dbReference type="SAM" id="MobiDB-lite"/>
    </source>
</evidence>
<feature type="compositionally biased region" description="Low complexity" evidence="1">
    <location>
        <begin position="367"/>
        <end position="378"/>
    </location>
</feature>
<feature type="compositionally biased region" description="Low complexity" evidence="1">
    <location>
        <begin position="819"/>
        <end position="831"/>
    </location>
</feature>
<accession>A0A1S8WGY6</accession>
<dbReference type="PANTHER" id="PTHR16207">
    <property type="entry name" value="SET DOMAIN-CONTAINING PROTEIN"/>
    <property type="match status" value="1"/>
</dbReference>
<feature type="region of interest" description="Disordered" evidence="1">
    <location>
        <begin position="1178"/>
        <end position="1479"/>
    </location>
</feature>
<dbReference type="GO" id="GO:0005654">
    <property type="term" value="C:nucleoplasm"/>
    <property type="evidence" value="ECO:0007669"/>
    <property type="project" value="TreeGrafter"/>
</dbReference>
<protein>
    <recommendedName>
        <fullName evidence="2">TASOR pseudo-PARP domain-containing protein</fullName>
    </recommendedName>
</protein>
<sequence>MTTVRRTVTKKKVGVPNVPDPLNSFKVPKKAFIESLLESVALDSADYVDEILPQITQSFRFPQLARYLRIDEAWLVHNRMLEQSFTAARKRLQKSSLLMSSVEANLCTGFCVLTDWTKVEEVASGGLSPGNVPDTWLGQPEQGVTVNQCADIVVARAQKRLQRKQAREQQPTKLYLVVVRWVKSKAYIVASGAEESGDRLEPQPGYACHVSTWSRIDPLDPAKVSLESAYQMSQVYLYEFDEELELRSKPEHVVPYAVVKCQWELNTETASKLESLNPATGSILVISPKPVRQYQPSSSRPALLPTPSVSLFSGPRSLLTPGDIGLPHTIAQASIGKTIESSNLVQLSGREGKSSVWNQPARTARRSLTSGSQSTLSSHGEEKTSDEKMSQITSPLIVKSRKLQASSDIIARLGERMAQNSSVGTMANNIFTTVVKQTPCTFLGVTLLSWGHPKPEFSLFLELYTYRRGKLAIFDSLLQPCLHISRLISHAALHYELAGLTPWPTKPPDPNGPPVLVSIPRDQEWCLPRLNSTTASSLQCDSSPFAGYRGNYFHLTLHDAGGQRTEMSQLCQVLADKALAGVVRMNCDESSVLLLFPDCPFARSISFPPSEGLETNYLHAILLTPYSLDQYPYQQTNCAMFQSLDKDSAGTKFFARPAPIPVPTDIVFSQRNLANVPPTDTKLKMPLDALLSSLPDGGKDLLGTALIALLASRRGSEESDNQPGQLSTSTDSTNSQLAALCNPQTDPRLNRHRSFDTQSLASVLLSTVAKNPELFKRSTTPVVEASATEEATARCTPLLTDDTQKTATILEATTAGEQAAVDPPSAPASPVEQPVENDPSKHPVEPKEIPLSASTPSKSLCKQQQPFASEVVSDSQDMDVEADEPEHREISQTSDMDITTCSWDYGDSPLKYRFNPPTHRSAAFRESRSSFGFPTQVEHLLSDRAPIFESFAVKNTLKNDAMGQTPSDSRGNVNSRQSYPVLSDQVTNDNVAGTTGHTLVFHGDHRCDSEVQLHPKSVSQSSLASSEPVVHLSRERLTKPITVYEDGSKTLRGQLEDNYSGHRDFDLRRKDHSPSEVSKYNSSLNELRGGLPPGPMLVLEDISKTHPFFTNSSKPAAESEEGEVLDDEIEEVDEINEWGKPGVTQSQGPNGDGSYSYISSDASSVTYTLEDEWNISSTDASFSTQCSRSPKPSPPRRNSFRGYRPYYPKGRHTSPKDSEPYESSMELPSRHCSGARVHRSYRSTNTAHSLDNKSKARSSRESFEFSSRQTESSGDKDMRFMPTGSGPYKPCLLPLPSDFRESKTNGATLSHTDSNVSSRTSDNPVRTHTIGSRDVDYRRFSSGGHNSSGSRRSREGFTAVSSLIPDPRHCSSPTSSSSSEHLPRYSVYHPKSDERDRLRPPRDGTFRFSSEPYSSHLSDSSSQPVEPVSKTTERHLSKYRETPNRTDPEHGEEPPAKRRTFREQPLLSIPPTLPVNPRGLLPTSNPSLLPSYLRPPLLGGLISTSDNRPNFWTMARLCVPQNTHLYPPP</sequence>
<feature type="compositionally biased region" description="Basic and acidic residues" evidence="1">
    <location>
        <begin position="1390"/>
        <end position="1405"/>
    </location>
</feature>
<dbReference type="GO" id="GO:0045814">
    <property type="term" value="P:negative regulation of gene expression, epigenetic"/>
    <property type="evidence" value="ECO:0007669"/>
    <property type="project" value="InterPro"/>
</dbReference>
<feature type="region of interest" description="Disordered" evidence="1">
    <location>
        <begin position="816"/>
        <end position="858"/>
    </location>
</feature>
<feature type="compositionally biased region" description="Basic and acidic residues" evidence="1">
    <location>
        <begin position="1059"/>
        <end position="1074"/>
    </location>
</feature>
<dbReference type="EMBL" id="KV907193">
    <property type="protein sequence ID" value="OON13697.1"/>
    <property type="molecule type" value="Genomic_DNA"/>
</dbReference>
<feature type="compositionally biased region" description="Low complexity" evidence="1">
    <location>
        <begin position="1340"/>
        <end position="1350"/>
    </location>
</feature>
<feature type="compositionally biased region" description="Basic and acidic residues" evidence="1">
    <location>
        <begin position="1431"/>
        <end position="1456"/>
    </location>
</feature>
<feature type="compositionally biased region" description="Polar residues" evidence="1">
    <location>
        <begin position="721"/>
        <end position="735"/>
    </location>
</feature>
<reference evidence="3 4" key="1">
    <citation type="submission" date="2015-03" db="EMBL/GenBank/DDBJ databases">
        <title>Draft genome of the nematode, Opisthorchis viverrini.</title>
        <authorList>
            <person name="Mitreva M."/>
        </authorList>
    </citation>
    <scope>NUCLEOTIDE SEQUENCE [LARGE SCALE GENOMIC DNA]</scope>
    <source>
        <strain evidence="3">Khon Kaen</strain>
    </source>
</reference>
<evidence type="ECO:0000259" key="2">
    <source>
        <dbReference type="Pfam" id="PF12509"/>
    </source>
</evidence>
<dbReference type="InterPro" id="IPR022188">
    <property type="entry name" value="TASOR_DUF3715"/>
</dbReference>
<feature type="region of interest" description="Disordered" evidence="1">
    <location>
        <begin position="1054"/>
        <end position="1079"/>
    </location>
</feature>
<dbReference type="Pfam" id="PF12509">
    <property type="entry name" value="DUF3715"/>
    <property type="match status" value="1"/>
</dbReference>
<dbReference type="Proteomes" id="UP000243686">
    <property type="component" value="Unassembled WGS sequence"/>
</dbReference>
<dbReference type="InterPro" id="IPR046432">
    <property type="entry name" value="TASOR"/>
</dbReference>
<keyword evidence="4" id="KW-1185">Reference proteome</keyword>
<name>A0A1S8WGY6_OPIVI</name>
<feature type="region of interest" description="Disordered" evidence="1">
    <location>
        <begin position="350"/>
        <end position="391"/>
    </location>
</feature>
<feature type="compositionally biased region" description="Polar residues" evidence="1">
    <location>
        <begin position="1407"/>
        <end position="1424"/>
    </location>
</feature>
<feature type="compositionally biased region" description="Basic and acidic residues" evidence="1">
    <location>
        <begin position="838"/>
        <end position="848"/>
    </location>
</feature>
<feature type="compositionally biased region" description="Polar residues" evidence="1">
    <location>
        <begin position="1304"/>
        <end position="1330"/>
    </location>
</feature>
<gene>
    <name evidence="3" type="ORF">X801_10523</name>
</gene>
<evidence type="ECO:0000313" key="4">
    <source>
        <dbReference type="Proteomes" id="UP000243686"/>
    </source>
</evidence>
<dbReference type="PANTHER" id="PTHR16207:SF11">
    <property type="entry name" value="SET DOMAIN-CONTAINING PROTEIN"/>
    <property type="match status" value="1"/>
</dbReference>
<feature type="compositionally biased region" description="Basic and acidic residues" evidence="1">
    <location>
        <begin position="1250"/>
        <end position="1263"/>
    </location>
</feature>
<feature type="domain" description="TASOR pseudo-PARP" evidence="2">
    <location>
        <begin position="103"/>
        <end position="255"/>
    </location>
</feature>
<proteinExistence type="predicted"/>
<organism evidence="3 4">
    <name type="scientific">Opisthorchis viverrini</name>
    <name type="common">Southeast Asian liver fluke</name>
    <dbReference type="NCBI Taxonomy" id="6198"/>
    <lineage>
        <taxon>Eukaryota</taxon>
        <taxon>Metazoa</taxon>
        <taxon>Spiralia</taxon>
        <taxon>Lophotrochozoa</taxon>
        <taxon>Platyhelminthes</taxon>
        <taxon>Trematoda</taxon>
        <taxon>Digenea</taxon>
        <taxon>Opisthorchiida</taxon>
        <taxon>Opisthorchiata</taxon>
        <taxon>Opisthorchiidae</taxon>
        <taxon>Opisthorchis</taxon>
    </lineage>
</organism>
<feature type="region of interest" description="Disordered" evidence="1">
    <location>
        <begin position="713"/>
        <end position="735"/>
    </location>
</feature>
<evidence type="ECO:0000313" key="3">
    <source>
        <dbReference type="EMBL" id="OON13697.1"/>
    </source>
</evidence>